<evidence type="ECO:0000256" key="5">
    <source>
        <dbReference type="ARBA" id="ARBA00022679"/>
    </source>
</evidence>
<dbReference type="InterPro" id="IPR004358">
    <property type="entry name" value="Sig_transdc_His_kin-like_C"/>
</dbReference>
<evidence type="ECO:0000313" key="10">
    <source>
        <dbReference type="EMBL" id="PWJ27933.1"/>
    </source>
</evidence>
<organism evidence="10 11">
    <name type="scientific">Faecalicatena orotica</name>
    <dbReference type="NCBI Taxonomy" id="1544"/>
    <lineage>
        <taxon>Bacteria</taxon>
        <taxon>Bacillati</taxon>
        <taxon>Bacillota</taxon>
        <taxon>Clostridia</taxon>
        <taxon>Lachnospirales</taxon>
        <taxon>Lachnospiraceae</taxon>
        <taxon>Faecalicatena</taxon>
    </lineage>
</organism>
<dbReference type="GO" id="GO:0000155">
    <property type="term" value="F:phosphorelay sensor kinase activity"/>
    <property type="evidence" value="ECO:0007669"/>
    <property type="project" value="InterPro"/>
</dbReference>
<feature type="transmembrane region" description="Helical" evidence="8">
    <location>
        <begin position="158"/>
        <end position="182"/>
    </location>
</feature>
<evidence type="ECO:0000256" key="7">
    <source>
        <dbReference type="ARBA" id="ARBA00023012"/>
    </source>
</evidence>
<evidence type="ECO:0000256" key="4">
    <source>
        <dbReference type="ARBA" id="ARBA00022553"/>
    </source>
</evidence>
<dbReference type="GO" id="GO:0004721">
    <property type="term" value="F:phosphoprotein phosphatase activity"/>
    <property type="evidence" value="ECO:0007669"/>
    <property type="project" value="TreeGrafter"/>
</dbReference>
<gene>
    <name evidence="10" type="ORF">A8806_110108</name>
</gene>
<reference evidence="10 11" key="1">
    <citation type="submission" date="2018-05" db="EMBL/GenBank/DDBJ databases">
        <title>The Hungate 1000. A catalogue of reference genomes from the rumen microbiome.</title>
        <authorList>
            <person name="Kelly W."/>
        </authorList>
    </citation>
    <scope>NUCLEOTIDE SEQUENCE [LARGE SCALE GENOMIC DNA]</scope>
    <source>
        <strain evidence="10 11">NLAE-zl-C242</strain>
    </source>
</reference>
<dbReference type="GO" id="GO:0005886">
    <property type="term" value="C:plasma membrane"/>
    <property type="evidence" value="ECO:0007669"/>
    <property type="project" value="TreeGrafter"/>
</dbReference>
<dbReference type="SUPFAM" id="SSF47384">
    <property type="entry name" value="Homodimeric domain of signal transducing histidine kinase"/>
    <property type="match status" value="1"/>
</dbReference>
<dbReference type="InterPro" id="IPR005467">
    <property type="entry name" value="His_kinase_dom"/>
</dbReference>
<protein>
    <recommendedName>
        <fullName evidence="3">histidine kinase</fullName>
        <ecNumber evidence="3">2.7.13.3</ecNumber>
    </recommendedName>
</protein>
<evidence type="ECO:0000256" key="1">
    <source>
        <dbReference type="ARBA" id="ARBA00000085"/>
    </source>
</evidence>
<comment type="catalytic activity">
    <reaction evidence="1">
        <text>ATP + protein L-histidine = ADP + protein N-phospho-L-histidine.</text>
        <dbReference type="EC" id="2.7.13.3"/>
    </reaction>
</comment>
<dbReference type="Gene3D" id="3.30.565.10">
    <property type="entry name" value="Histidine kinase-like ATPase, C-terminal domain"/>
    <property type="match status" value="1"/>
</dbReference>
<dbReference type="SUPFAM" id="SSF55874">
    <property type="entry name" value="ATPase domain of HSP90 chaperone/DNA topoisomerase II/histidine kinase"/>
    <property type="match status" value="1"/>
</dbReference>
<name>A0A2Y9BJB0_9FIRM</name>
<dbReference type="InterPro" id="IPR036097">
    <property type="entry name" value="HisK_dim/P_sf"/>
</dbReference>
<comment type="caution">
    <text evidence="10">The sequence shown here is derived from an EMBL/GenBank/DDBJ whole genome shotgun (WGS) entry which is preliminary data.</text>
</comment>
<keyword evidence="5" id="KW-0808">Transferase</keyword>
<evidence type="ECO:0000256" key="8">
    <source>
        <dbReference type="SAM" id="Phobius"/>
    </source>
</evidence>
<dbReference type="Pfam" id="PF02518">
    <property type="entry name" value="HATPase_c"/>
    <property type="match status" value="1"/>
</dbReference>
<keyword evidence="8" id="KW-1133">Transmembrane helix</keyword>
<accession>A0A2Y9BJB0</accession>
<comment type="subcellular location">
    <subcellularLocation>
        <location evidence="2">Membrane</location>
    </subcellularLocation>
</comment>
<proteinExistence type="predicted"/>
<dbReference type="SMART" id="SM00388">
    <property type="entry name" value="HisKA"/>
    <property type="match status" value="1"/>
</dbReference>
<dbReference type="CDD" id="cd00082">
    <property type="entry name" value="HisKA"/>
    <property type="match status" value="1"/>
</dbReference>
<dbReference type="PANTHER" id="PTHR45453">
    <property type="entry name" value="PHOSPHATE REGULON SENSOR PROTEIN PHOR"/>
    <property type="match status" value="1"/>
</dbReference>
<dbReference type="PANTHER" id="PTHR45453:SF1">
    <property type="entry name" value="PHOSPHATE REGULON SENSOR PROTEIN PHOR"/>
    <property type="match status" value="1"/>
</dbReference>
<evidence type="ECO:0000259" key="9">
    <source>
        <dbReference type="PROSITE" id="PS50109"/>
    </source>
</evidence>
<feature type="transmembrane region" description="Helical" evidence="8">
    <location>
        <begin position="12"/>
        <end position="35"/>
    </location>
</feature>
<dbReference type="InterPro" id="IPR003594">
    <property type="entry name" value="HATPase_dom"/>
</dbReference>
<dbReference type="InterPro" id="IPR036890">
    <property type="entry name" value="HATPase_C_sf"/>
</dbReference>
<keyword evidence="11" id="KW-1185">Reference proteome</keyword>
<dbReference type="Pfam" id="PF00512">
    <property type="entry name" value="HisKA"/>
    <property type="match status" value="1"/>
</dbReference>
<dbReference type="PRINTS" id="PR00344">
    <property type="entry name" value="BCTRLSENSOR"/>
</dbReference>
<evidence type="ECO:0000256" key="3">
    <source>
        <dbReference type="ARBA" id="ARBA00012438"/>
    </source>
</evidence>
<dbReference type="RefSeq" id="WP_109732294.1">
    <property type="nucleotide sequence ID" value="NZ_BAAACK010000029.1"/>
</dbReference>
<dbReference type="SMART" id="SM00387">
    <property type="entry name" value="HATPase_c"/>
    <property type="match status" value="1"/>
</dbReference>
<keyword evidence="4" id="KW-0597">Phosphoprotein</keyword>
<keyword evidence="7" id="KW-0902">Two-component regulatory system</keyword>
<dbReference type="Gene3D" id="1.10.287.130">
    <property type="match status" value="1"/>
</dbReference>
<dbReference type="Proteomes" id="UP000245845">
    <property type="component" value="Unassembled WGS sequence"/>
</dbReference>
<keyword evidence="8" id="KW-0812">Transmembrane</keyword>
<dbReference type="EC" id="2.7.13.3" evidence="3"/>
<evidence type="ECO:0000256" key="2">
    <source>
        <dbReference type="ARBA" id="ARBA00004370"/>
    </source>
</evidence>
<evidence type="ECO:0000256" key="6">
    <source>
        <dbReference type="ARBA" id="ARBA00022777"/>
    </source>
</evidence>
<sequence length="410" mass="45552">MIKTLQKRFVTTAMLAITILLLVLLGAINIGYSLISGRQEGVMLDMLSQNEGMAPPDMAPQGKEKKGFLEPPMNEDTALSARYFLVRLNAEGETVQVDISRISSVTEAQAVEYAKEAVQRTGDTGSIHSFKYKSAPARDNRGQVIIFLDTTLQRHSTMMVLFLSIFIGILCWGCMLLLVILLSKKAILPIARNMEKQKQFVTNAGHEIKTPLAIIMANTDAMELHGGESKWSRNIRNQTIRLNGLMQNLLTLSKMDEAGPKLMKEDFSVSRLLEDTLHPFYESAALKGISIHEDIQPDVMIHANRENIMQLISILLDNAVKYTNKDGEIGVILRKDDRKVRLHVNNTCDSLPEGTPEKLFDRFYRGDSARTQKSGGYGIGLSVAEAIVEVHKGKISAKYEGGGISFQIDL</sequence>
<dbReference type="OrthoDB" id="9813151at2"/>
<dbReference type="EMBL" id="QGDL01000010">
    <property type="protein sequence ID" value="PWJ27933.1"/>
    <property type="molecule type" value="Genomic_DNA"/>
</dbReference>
<keyword evidence="6 10" id="KW-0418">Kinase</keyword>
<dbReference type="InterPro" id="IPR050351">
    <property type="entry name" value="BphY/WalK/GraS-like"/>
</dbReference>
<dbReference type="AlphaFoldDB" id="A0A2Y9BJB0"/>
<keyword evidence="8" id="KW-0472">Membrane</keyword>
<dbReference type="PROSITE" id="PS50109">
    <property type="entry name" value="HIS_KIN"/>
    <property type="match status" value="1"/>
</dbReference>
<dbReference type="InterPro" id="IPR003661">
    <property type="entry name" value="HisK_dim/P_dom"/>
</dbReference>
<evidence type="ECO:0000313" key="11">
    <source>
        <dbReference type="Proteomes" id="UP000245845"/>
    </source>
</evidence>
<dbReference type="GO" id="GO:0016036">
    <property type="term" value="P:cellular response to phosphate starvation"/>
    <property type="evidence" value="ECO:0007669"/>
    <property type="project" value="TreeGrafter"/>
</dbReference>
<feature type="domain" description="Histidine kinase" evidence="9">
    <location>
        <begin position="203"/>
        <end position="410"/>
    </location>
</feature>